<dbReference type="AlphaFoldDB" id="A0A2T2WJJ4"/>
<gene>
    <name evidence="1" type="ORF">C7B45_06745</name>
</gene>
<dbReference type="EMBL" id="PXYV01000017">
    <property type="protein sequence ID" value="PSR22411.1"/>
    <property type="molecule type" value="Genomic_DNA"/>
</dbReference>
<dbReference type="Proteomes" id="UP000241848">
    <property type="component" value="Unassembled WGS sequence"/>
</dbReference>
<comment type="caution">
    <text evidence="1">The sequence shown here is derived from an EMBL/GenBank/DDBJ whole genome shotgun (WGS) entry which is preliminary data.</text>
</comment>
<organism evidence="1 2">
    <name type="scientific">Sulfobacillus acidophilus</name>
    <dbReference type="NCBI Taxonomy" id="53633"/>
    <lineage>
        <taxon>Bacteria</taxon>
        <taxon>Bacillati</taxon>
        <taxon>Bacillota</taxon>
        <taxon>Clostridia</taxon>
        <taxon>Eubacteriales</taxon>
        <taxon>Clostridiales Family XVII. Incertae Sedis</taxon>
        <taxon>Sulfobacillus</taxon>
    </lineage>
</organism>
<evidence type="ECO:0000313" key="2">
    <source>
        <dbReference type="Proteomes" id="UP000241848"/>
    </source>
</evidence>
<reference evidence="1 2" key="1">
    <citation type="journal article" date="2014" name="BMC Genomics">
        <title>Comparison of environmental and isolate Sulfobacillus genomes reveals diverse carbon, sulfur, nitrogen, and hydrogen metabolisms.</title>
        <authorList>
            <person name="Justice N.B."/>
            <person name="Norman A."/>
            <person name="Brown C.T."/>
            <person name="Singh A."/>
            <person name="Thomas B.C."/>
            <person name="Banfield J.F."/>
        </authorList>
    </citation>
    <scope>NUCLEOTIDE SEQUENCE [LARGE SCALE GENOMIC DNA]</scope>
    <source>
        <strain evidence="1">AMDSBA3</strain>
    </source>
</reference>
<proteinExistence type="predicted"/>
<accession>A0A2T2WJJ4</accession>
<protein>
    <submittedName>
        <fullName evidence="1">Uncharacterized protein</fullName>
    </submittedName>
</protein>
<name>A0A2T2WJJ4_9FIRM</name>
<sequence>MVKKTTASAAGRETVSVRQEFLPLAPAERTAWRRTLYDLLGEMLLDGWMAESMEKGITRGRK</sequence>
<evidence type="ECO:0000313" key="1">
    <source>
        <dbReference type="EMBL" id="PSR22411.1"/>
    </source>
</evidence>